<name>A0ABS8XLD0_9BURK</name>
<dbReference type="Proteomes" id="UP001200741">
    <property type="component" value="Unassembled WGS sequence"/>
</dbReference>
<protein>
    <submittedName>
        <fullName evidence="1">DUF5063 domain-containing protein</fullName>
    </submittedName>
</protein>
<organism evidence="1 2">
    <name type="scientific">Pelomonas cellulosilytica</name>
    <dbReference type="NCBI Taxonomy" id="2906762"/>
    <lineage>
        <taxon>Bacteria</taxon>
        <taxon>Pseudomonadati</taxon>
        <taxon>Pseudomonadota</taxon>
        <taxon>Betaproteobacteria</taxon>
        <taxon>Burkholderiales</taxon>
        <taxon>Sphaerotilaceae</taxon>
        <taxon>Roseateles</taxon>
    </lineage>
</organism>
<gene>
    <name evidence="1" type="ORF">LXT13_04045</name>
</gene>
<proteinExistence type="predicted"/>
<comment type="caution">
    <text evidence="1">The sequence shown here is derived from an EMBL/GenBank/DDBJ whole genome shotgun (WGS) entry which is preliminary data.</text>
</comment>
<dbReference type="EMBL" id="JAJTWU010000002">
    <property type="protein sequence ID" value="MCE4553616.1"/>
    <property type="molecule type" value="Genomic_DNA"/>
</dbReference>
<evidence type="ECO:0000313" key="2">
    <source>
        <dbReference type="Proteomes" id="UP001200741"/>
    </source>
</evidence>
<sequence length="134" mass="14992">MTPNESQTVLDFATAARGFCLWCEDEMSERTEVHAASWLARLYGLGVVLPSVDSNIEDGLPDLPADFLVRAQTNLSVFNGRYYREVFDPAPELDDEPVIGDIGDDLLQTYKDVRRGLMLFDAGGVAEALWQWSF</sequence>
<dbReference type="RefSeq" id="WP_233370331.1">
    <property type="nucleotide sequence ID" value="NZ_JAJTWU010000002.1"/>
</dbReference>
<dbReference type="Pfam" id="PF16702">
    <property type="entry name" value="DUF5063"/>
    <property type="match status" value="1"/>
</dbReference>
<dbReference type="Gene3D" id="1.20.120.1550">
    <property type="entry name" value="Protein of unknown function DUF5063"/>
    <property type="match status" value="1"/>
</dbReference>
<reference evidence="1 2" key="1">
    <citation type="submission" date="2021-12" db="EMBL/GenBank/DDBJ databases">
        <title>Genome seq of P8.</title>
        <authorList>
            <person name="Seo T."/>
        </authorList>
    </citation>
    <scope>NUCLEOTIDE SEQUENCE [LARGE SCALE GENOMIC DNA]</scope>
    <source>
        <strain evidence="1 2">P8</strain>
    </source>
</reference>
<keyword evidence="2" id="KW-1185">Reference proteome</keyword>
<dbReference type="InterPro" id="IPR038312">
    <property type="entry name" value="DUF5063_sf"/>
</dbReference>
<accession>A0ABS8XLD0</accession>
<evidence type="ECO:0000313" key="1">
    <source>
        <dbReference type="EMBL" id="MCE4553616.1"/>
    </source>
</evidence>
<dbReference type="InterPro" id="IPR032025">
    <property type="entry name" value="DUF5063"/>
</dbReference>